<dbReference type="PANTHER" id="PTHR32432:SF4">
    <property type="entry name" value="CELL DIVISION PROTEIN FTSA"/>
    <property type="match status" value="1"/>
</dbReference>
<name>A0A059EB24_9PROT</name>
<dbReference type="Pfam" id="PF02491">
    <property type="entry name" value="SHS2_FTSA"/>
    <property type="match status" value="1"/>
</dbReference>
<dbReference type="GO" id="GO:0043093">
    <property type="term" value="P:FtsZ-dependent cytokinesis"/>
    <property type="evidence" value="ECO:0007669"/>
    <property type="project" value="UniProtKB-UniRule"/>
</dbReference>
<evidence type="ECO:0000256" key="5">
    <source>
        <dbReference type="ARBA" id="ARBA00023306"/>
    </source>
</evidence>
<dbReference type="STRING" id="1280948.HY36_01645"/>
<keyword evidence="2 6" id="KW-1003">Cell membrane</keyword>
<comment type="subcellular location">
    <subcellularLocation>
        <location evidence="6">Cell membrane</location>
        <topology evidence="6">Peripheral membrane protein</topology>
        <orientation evidence="6">Cytoplasmic side</orientation>
    </subcellularLocation>
    <text evidence="6">Localizes to the Z ring in an FtsZ-dependent manner. Targeted to the membrane through a conserved C-terminal amphipathic helix.</text>
</comment>
<dbReference type="Proteomes" id="UP000259173">
    <property type="component" value="Unassembled WGS sequence"/>
</dbReference>
<dbReference type="PROSITE" id="PS01036">
    <property type="entry name" value="HSP70_3"/>
    <property type="match status" value="1"/>
</dbReference>
<dbReference type="GO" id="GO:0032153">
    <property type="term" value="C:cell division site"/>
    <property type="evidence" value="ECO:0007669"/>
    <property type="project" value="UniProtKB-UniRule"/>
</dbReference>
<dbReference type="GO" id="GO:0009898">
    <property type="term" value="C:cytoplasmic side of plasma membrane"/>
    <property type="evidence" value="ECO:0007669"/>
    <property type="project" value="UniProtKB-UniRule"/>
</dbReference>
<evidence type="ECO:0000313" key="11">
    <source>
        <dbReference type="Proteomes" id="UP000024547"/>
    </source>
</evidence>
<comment type="caution">
    <text evidence="10">The sequence shown here is derived from an EMBL/GenBank/DDBJ whole genome shotgun (WGS) entry which is preliminary data.</text>
</comment>
<comment type="similarity">
    <text evidence="1">Belongs to the heat shock protein 70 family.</text>
</comment>
<dbReference type="SUPFAM" id="SSF53067">
    <property type="entry name" value="Actin-like ATPase domain"/>
    <property type="match status" value="2"/>
</dbReference>
<dbReference type="EMBL" id="AWFH01000001">
    <property type="protein sequence ID" value="KCZ65109.1"/>
    <property type="molecule type" value="Genomic_DNA"/>
</dbReference>
<dbReference type="RefSeq" id="WP_035547344.1">
    <property type="nucleotide sequence ID" value="NZ_AWFH01000001.1"/>
</dbReference>
<evidence type="ECO:0000259" key="8">
    <source>
        <dbReference type="SMART" id="SM00842"/>
    </source>
</evidence>
<evidence type="ECO:0000256" key="7">
    <source>
        <dbReference type="PIRNR" id="PIRNR003101"/>
    </source>
</evidence>
<keyword evidence="11" id="KW-1185">Reference proteome</keyword>
<keyword evidence="5 6" id="KW-0131">Cell cycle</keyword>
<reference evidence="10 11" key="1">
    <citation type="journal article" date="2014" name="Antonie Van Leeuwenhoek">
        <title>Hyphomonas beringensis sp. nov. and Hyphomonas chukchiensis sp. nov., isolated from surface seawater of the Bering Sea and Chukchi Sea.</title>
        <authorList>
            <person name="Li C."/>
            <person name="Lai Q."/>
            <person name="Li G."/>
            <person name="Dong C."/>
            <person name="Wang J."/>
            <person name="Liao Y."/>
            <person name="Shao Z."/>
        </authorList>
    </citation>
    <scope>NUCLEOTIDE SEQUENCE [LARGE SCALE GENOMIC DNA]</scope>
    <source>
        <strain evidence="10 11">22II1-22F38</strain>
    </source>
</reference>
<evidence type="ECO:0000256" key="4">
    <source>
        <dbReference type="ARBA" id="ARBA00023136"/>
    </source>
</evidence>
<dbReference type="AlphaFoldDB" id="A0A059EB24"/>
<reference evidence="9 12" key="2">
    <citation type="journal article" date="2018" name="Nat. Biotechnol.">
        <title>A standardized bacterial taxonomy based on genome phylogeny substantially revises the tree of life.</title>
        <authorList>
            <person name="Parks D.H."/>
            <person name="Chuvochina M."/>
            <person name="Waite D.W."/>
            <person name="Rinke C."/>
            <person name="Skarshewski A."/>
            <person name="Chaumeil P.A."/>
            <person name="Hugenholtz P."/>
        </authorList>
    </citation>
    <scope>NUCLEOTIDE SEQUENCE [LARGE SCALE GENOMIC DNA]</scope>
    <source>
        <strain evidence="9">UBA8557</strain>
    </source>
</reference>
<dbReference type="EMBL" id="DMBR01000225">
    <property type="protein sequence ID" value="HAE94390.1"/>
    <property type="molecule type" value="Genomic_DNA"/>
</dbReference>
<dbReference type="InterPro" id="IPR018181">
    <property type="entry name" value="Heat_shock_70_CS"/>
</dbReference>
<comment type="similarity">
    <text evidence="6 7">Belongs to the FtsA/MreB family.</text>
</comment>
<evidence type="ECO:0000256" key="3">
    <source>
        <dbReference type="ARBA" id="ARBA00022618"/>
    </source>
</evidence>
<dbReference type="Gene3D" id="3.30.420.40">
    <property type="match status" value="1"/>
</dbReference>
<evidence type="ECO:0000313" key="12">
    <source>
        <dbReference type="Proteomes" id="UP000259173"/>
    </source>
</evidence>
<accession>A0A059EB24</accession>
<organism evidence="10 11">
    <name type="scientific">Hyphomonas atlantica</name>
    <dbReference type="NCBI Taxonomy" id="1280948"/>
    <lineage>
        <taxon>Bacteria</taxon>
        <taxon>Pseudomonadati</taxon>
        <taxon>Pseudomonadota</taxon>
        <taxon>Alphaproteobacteria</taxon>
        <taxon>Hyphomonadales</taxon>
        <taxon>Hyphomonadaceae</taxon>
        <taxon>Hyphomonas</taxon>
    </lineage>
</organism>
<keyword evidence="4 6" id="KW-0472">Membrane</keyword>
<dbReference type="eggNOG" id="COG0849">
    <property type="taxonomic scope" value="Bacteria"/>
</dbReference>
<dbReference type="InterPro" id="IPR020823">
    <property type="entry name" value="Cell_div_FtsA"/>
</dbReference>
<evidence type="ECO:0000256" key="6">
    <source>
        <dbReference type="HAMAP-Rule" id="MF_02033"/>
    </source>
</evidence>
<proteinExistence type="inferred from homology"/>
<dbReference type="InterPro" id="IPR043129">
    <property type="entry name" value="ATPase_NBD"/>
</dbReference>
<evidence type="ECO:0000256" key="2">
    <source>
        <dbReference type="ARBA" id="ARBA00022475"/>
    </source>
</evidence>
<dbReference type="NCBIfam" id="TIGR01174">
    <property type="entry name" value="ftsA"/>
    <property type="match status" value="1"/>
</dbReference>
<dbReference type="Pfam" id="PF14450">
    <property type="entry name" value="FtsA"/>
    <property type="match status" value="1"/>
</dbReference>
<protein>
    <recommendedName>
        <fullName evidence="6 7">Cell division protein FtsA</fullName>
    </recommendedName>
</protein>
<dbReference type="PATRIC" id="fig|1280948.3.peg.321"/>
<comment type="function">
    <text evidence="6 7">Cell division protein that is involved in the assembly of the Z ring. May serve as a membrane anchor for the Z ring.</text>
</comment>
<dbReference type="InterPro" id="IPR050696">
    <property type="entry name" value="FtsA/MreB"/>
</dbReference>
<feature type="domain" description="SHS2" evidence="8">
    <location>
        <begin position="20"/>
        <end position="208"/>
    </location>
</feature>
<dbReference type="OrthoDB" id="9810567at2"/>
<evidence type="ECO:0000256" key="1">
    <source>
        <dbReference type="ARBA" id="ARBA00007381"/>
    </source>
</evidence>
<dbReference type="HAMAP" id="MF_02033">
    <property type="entry name" value="FtsA"/>
    <property type="match status" value="1"/>
</dbReference>
<dbReference type="SMART" id="SM00842">
    <property type="entry name" value="FtsA"/>
    <property type="match status" value="1"/>
</dbReference>
<evidence type="ECO:0000313" key="9">
    <source>
        <dbReference type="EMBL" id="HAE94390.1"/>
    </source>
</evidence>
<sequence length="431" mass="45496">MANVQARRKPLVGTRASNPIAALDIGCSKITCLIGRNDGTGPRNFQILGAGRQQSRGFNGGTITDMHGLERSIRLAVEDAEREAGEQISQVVLGITGSKLNCQLVTAEIDIGGREVTPKDIRRVQAQAMAQIPTKGADVLAAWPVAYRVDAQEGVREPAGMYADRLGLLLSVVTAPKAMVRNLVECVGRAHLGVEMLIPSSIASGAGTLIDDEIENGAICIDMGAGVTAVSVYLNGSPAWLGLVPAGGTHVTSDIAQGIGTTFAAAERLKSVYGTANMEGPGLAERIEAPRLGDDGRLQATRMERGQLAEIIAPRIEEIFELVQRTLQASGVRKVLPRRVVLTGGASQLPGVREVAMRTLEAPVRLGRPTNAEFLGETLGTPAFSTASGLLLYTELGFADAVRAGIASKEYGAEARSGAVNKAFHWLKENF</sequence>
<dbReference type="Proteomes" id="UP000024547">
    <property type="component" value="Unassembled WGS sequence"/>
</dbReference>
<dbReference type="InterPro" id="IPR003494">
    <property type="entry name" value="SHS2_FtsA"/>
</dbReference>
<evidence type="ECO:0000313" key="10">
    <source>
        <dbReference type="EMBL" id="KCZ65109.1"/>
    </source>
</evidence>
<dbReference type="PANTHER" id="PTHR32432">
    <property type="entry name" value="CELL DIVISION PROTEIN FTSA-RELATED"/>
    <property type="match status" value="1"/>
</dbReference>
<comment type="subunit">
    <text evidence="6">Self-interacts. Interacts with FtsZ.</text>
</comment>
<keyword evidence="3 6" id="KW-0132">Cell division</keyword>
<gene>
    <name evidence="6 9" type="primary">ftsA</name>
    <name evidence="9" type="ORF">DCG65_07505</name>
    <name evidence="10" type="ORF">HY36_01645</name>
</gene>
<dbReference type="PIRSF" id="PIRSF003101">
    <property type="entry name" value="FtsA"/>
    <property type="match status" value="1"/>
</dbReference>
<dbReference type="CDD" id="cd24048">
    <property type="entry name" value="ASKHA_NBD_FtsA"/>
    <property type="match status" value="1"/>
</dbReference>